<evidence type="ECO:0000313" key="1">
    <source>
        <dbReference type="EMBL" id="PGH59266.1"/>
    </source>
</evidence>
<reference evidence="2" key="1">
    <citation type="submission" date="2017-10" db="EMBL/GenBank/DDBJ databases">
        <authorList>
            <person name="Kravchenko I.K."/>
            <person name="Grouzdev D.S."/>
        </authorList>
    </citation>
    <scope>NUCLEOTIDE SEQUENCE [LARGE SCALE GENOMIC DNA]</scope>
    <source>
        <strain evidence="2">B2</strain>
    </source>
</reference>
<gene>
    <name evidence="1" type="ORF">CRT60_01135</name>
</gene>
<accession>A0A2B8BKE6</accession>
<name>A0A2B8BKE6_9PROT</name>
<keyword evidence="2" id="KW-1185">Reference proteome</keyword>
<organism evidence="1 2">
    <name type="scientific">Azospirillum palustre</name>
    <dbReference type="NCBI Taxonomy" id="2044885"/>
    <lineage>
        <taxon>Bacteria</taxon>
        <taxon>Pseudomonadati</taxon>
        <taxon>Pseudomonadota</taxon>
        <taxon>Alphaproteobacteria</taxon>
        <taxon>Rhodospirillales</taxon>
        <taxon>Azospirillaceae</taxon>
        <taxon>Azospirillum</taxon>
    </lineage>
</organism>
<proteinExistence type="predicted"/>
<comment type="caution">
    <text evidence="1">The sequence shown here is derived from an EMBL/GenBank/DDBJ whole genome shotgun (WGS) entry which is preliminary data.</text>
</comment>
<dbReference type="EMBL" id="PDKW01000036">
    <property type="protein sequence ID" value="PGH59266.1"/>
    <property type="molecule type" value="Genomic_DNA"/>
</dbReference>
<sequence length="73" mass="7806">MLQPKRTDIDAGLRLIANAFGSCTDTPEVNALLSLATDLVKYVEDVCFGAGTAVGDEVQRVELARLALAVDQR</sequence>
<dbReference type="AlphaFoldDB" id="A0A2B8BKE6"/>
<protein>
    <submittedName>
        <fullName evidence="1">Uncharacterized protein</fullName>
    </submittedName>
</protein>
<evidence type="ECO:0000313" key="2">
    <source>
        <dbReference type="Proteomes" id="UP000225379"/>
    </source>
</evidence>
<dbReference type="Proteomes" id="UP000225379">
    <property type="component" value="Unassembled WGS sequence"/>
</dbReference>